<evidence type="ECO:0000256" key="1">
    <source>
        <dbReference type="ARBA" id="ARBA00004123"/>
    </source>
</evidence>
<feature type="compositionally biased region" description="Low complexity" evidence="8">
    <location>
        <begin position="90"/>
        <end position="99"/>
    </location>
</feature>
<evidence type="ECO:0000256" key="6">
    <source>
        <dbReference type="ARBA" id="ARBA00023187"/>
    </source>
</evidence>
<comment type="subcellular location">
    <subcellularLocation>
        <location evidence="1">Nucleus</location>
    </subcellularLocation>
</comment>
<evidence type="ECO:0000256" key="7">
    <source>
        <dbReference type="ARBA" id="ARBA00023242"/>
    </source>
</evidence>
<dbReference type="InterPro" id="IPR004098">
    <property type="entry name" value="Prp18"/>
</dbReference>
<feature type="compositionally biased region" description="Polar residues" evidence="8">
    <location>
        <begin position="54"/>
        <end position="75"/>
    </location>
</feature>
<dbReference type="PANTHER" id="PTHR13007">
    <property type="entry name" value="PRE-MRNA SPLICING FACTOR-RELATED"/>
    <property type="match status" value="1"/>
</dbReference>
<dbReference type="AlphaFoldDB" id="A0AAW3AII7"/>
<keyword evidence="6" id="KW-0508">mRNA splicing</keyword>
<keyword evidence="7" id="KW-0539">Nucleus</keyword>
<dbReference type="GO" id="GO:0005682">
    <property type="term" value="C:U5 snRNP"/>
    <property type="evidence" value="ECO:0007669"/>
    <property type="project" value="TreeGrafter"/>
</dbReference>
<feature type="domain" description="Prp18" evidence="9">
    <location>
        <begin position="440"/>
        <end position="531"/>
    </location>
</feature>
<evidence type="ECO:0000256" key="5">
    <source>
        <dbReference type="ARBA" id="ARBA00022728"/>
    </source>
</evidence>
<feature type="compositionally biased region" description="Basic and acidic residues" evidence="8">
    <location>
        <begin position="111"/>
        <end position="120"/>
    </location>
</feature>
<evidence type="ECO:0000256" key="3">
    <source>
        <dbReference type="ARBA" id="ARBA00018242"/>
    </source>
</evidence>
<comment type="similarity">
    <text evidence="2">Belongs to the PRP18 family.</text>
</comment>
<evidence type="ECO:0000313" key="10">
    <source>
        <dbReference type="EMBL" id="KAL0506090.1"/>
    </source>
</evidence>
<dbReference type="GO" id="GO:0071021">
    <property type="term" value="C:U2-type post-spliceosomal complex"/>
    <property type="evidence" value="ECO:0007669"/>
    <property type="project" value="TreeGrafter"/>
</dbReference>
<gene>
    <name evidence="10" type="ORF">Q4I30_003918</name>
</gene>
<keyword evidence="11" id="KW-1185">Reference proteome</keyword>
<sequence>MNFEGLQGLLKKKQKQRQQPHGTSDEPSAAAGVGGNPPAHTPGLAERVAAAPKSATNATGRHAAASSSIAGTVSAPSDPYVVALQSVRTQQQQQQQQQQGALSRTTAGPKRSREDMEQESKLVGLVNTSTGSSCADPSDELNVRSGASVSTPPSASLSTSAQPLMKSGEDVLAQREMGVAVLQTCLTQLEHYWVAEQASNKTLASAGHSLTTTALASAVSQPQHQSPSAGALLEPSVSLTVSSSPFPIPRALRDYILAQFVTPNPTVRRATGLPEMTVLDREFELLAQIKAEVEAGPRKDVVDSKNKVDAKVSGVPEAQQQLAELLPALWYLVALLWQHSLDPHQRNGRCCLASTAMPREGLLAPSQQGWSPAVYFALQNALPADAQLLQGRAIAEEVDKWRALARTRQDALELLSYVCSDHETSAAASSPSTAAADLIIPPDLRRNLHTMVVRHLRQERNFMAVRQDYVDITMGTANWKLGLFSGGEVHMRRSMERVERNRIAHLLNNEHATHLLQAVRELIIFVERHSPAKCSPFFYPAHVTSIMAA</sequence>
<dbReference type="EMBL" id="JBAMZL010000024">
    <property type="protein sequence ID" value="KAL0506090.1"/>
    <property type="molecule type" value="Genomic_DNA"/>
</dbReference>
<accession>A0AAW3AII7</accession>
<dbReference type="PANTHER" id="PTHR13007:SF19">
    <property type="entry name" value="PRE-MRNA-SPLICING FACTOR 18"/>
    <property type="match status" value="1"/>
</dbReference>
<dbReference type="Proteomes" id="UP001482455">
    <property type="component" value="Unassembled WGS sequence"/>
</dbReference>
<keyword evidence="5" id="KW-0747">Spliceosome</keyword>
<reference evidence="10 11" key="1">
    <citation type="submission" date="2024-02" db="EMBL/GenBank/DDBJ databases">
        <title>FIRST GENOME SEQUENCES OF Leishmania (Viannia) shawi, Leishmania (Viannia) lindenbergi AND Leishmania (Viannia) utingensis.</title>
        <authorList>
            <person name="Resadore F."/>
            <person name="Custodio M.G.F."/>
            <person name="Boite M.C."/>
            <person name="Cupolillo E."/>
            <person name="Ferreira G.E.M."/>
        </authorList>
    </citation>
    <scope>NUCLEOTIDE SEQUENCE [LARGE SCALE GENOMIC DNA]</scope>
    <source>
        <strain evidence="10 11">ITUB/BR/1977/M4964</strain>
    </source>
</reference>
<feature type="region of interest" description="Disordered" evidence="8">
    <location>
        <begin position="1"/>
        <end position="163"/>
    </location>
</feature>
<evidence type="ECO:0000313" key="11">
    <source>
        <dbReference type="Proteomes" id="UP001482455"/>
    </source>
</evidence>
<feature type="compositionally biased region" description="Polar residues" evidence="8">
    <location>
        <begin position="126"/>
        <end position="135"/>
    </location>
</feature>
<feature type="compositionally biased region" description="Low complexity" evidence="8">
    <location>
        <begin position="147"/>
        <end position="163"/>
    </location>
</feature>
<keyword evidence="4" id="KW-0507">mRNA processing</keyword>
<dbReference type="Pfam" id="PF02840">
    <property type="entry name" value="Prp18"/>
    <property type="match status" value="1"/>
</dbReference>
<dbReference type="GO" id="GO:0000350">
    <property type="term" value="P:generation of catalytic spliceosome for second transesterification step"/>
    <property type="evidence" value="ECO:0007669"/>
    <property type="project" value="TreeGrafter"/>
</dbReference>
<dbReference type="GO" id="GO:0046540">
    <property type="term" value="C:U4/U6 x U5 tri-snRNP complex"/>
    <property type="evidence" value="ECO:0007669"/>
    <property type="project" value="TreeGrafter"/>
</dbReference>
<comment type="caution">
    <text evidence="10">The sequence shown here is derived from an EMBL/GenBank/DDBJ whole genome shotgun (WGS) entry which is preliminary data.</text>
</comment>
<name>A0AAW3AII7_9TRYP</name>
<evidence type="ECO:0000256" key="2">
    <source>
        <dbReference type="ARBA" id="ARBA00008137"/>
    </source>
</evidence>
<organism evidence="10 11">
    <name type="scientific">Leishmania utingensis</name>
    <dbReference type="NCBI Taxonomy" id="653362"/>
    <lineage>
        <taxon>Eukaryota</taxon>
        <taxon>Discoba</taxon>
        <taxon>Euglenozoa</taxon>
        <taxon>Kinetoplastea</taxon>
        <taxon>Metakinetoplastina</taxon>
        <taxon>Trypanosomatida</taxon>
        <taxon>Trypanosomatidae</taxon>
        <taxon>Leishmaniinae</taxon>
        <taxon>Leishmania</taxon>
    </lineage>
</organism>
<dbReference type="SUPFAM" id="SSF47938">
    <property type="entry name" value="Functional domain of the splicing factor Prp18"/>
    <property type="match status" value="1"/>
</dbReference>
<protein>
    <recommendedName>
        <fullName evidence="3">Pre-mRNA-splicing factor 18</fullName>
    </recommendedName>
</protein>
<dbReference type="InterPro" id="IPR039979">
    <property type="entry name" value="PRPF18"/>
</dbReference>
<dbReference type="Gene3D" id="1.20.940.10">
    <property type="entry name" value="Functional domain of the splicing factor Prp18"/>
    <property type="match status" value="1"/>
</dbReference>
<proteinExistence type="inferred from homology"/>
<evidence type="ECO:0000259" key="9">
    <source>
        <dbReference type="Pfam" id="PF02840"/>
    </source>
</evidence>
<evidence type="ECO:0000256" key="8">
    <source>
        <dbReference type="SAM" id="MobiDB-lite"/>
    </source>
</evidence>
<evidence type="ECO:0000256" key="4">
    <source>
        <dbReference type="ARBA" id="ARBA00022664"/>
    </source>
</evidence>